<dbReference type="SUPFAM" id="SSF69593">
    <property type="entry name" value="Glycerol-3-phosphate (1)-acyltransferase"/>
    <property type="match status" value="1"/>
</dbReference>
<dbReference type="GO" id="GO:0003841">
    <property type="term" value="F:1-acylglycerol-3-phosphate O-acyltransferase activity"/>
    <property type="evidence" value="ECO:0007669"/>
    <property type="project" value="UniProtKB-UniRule"/>
</dbReference>
<protein>
    <recommendedName>
        <fullName evidence="5">1-acyl-sn-glycerol-3-phosphate acyltransferase</fullName>
        <ecNumber evidence="5">2.3.1.51</ecNumber>
    </recommendedName>
</protein>
<comment type="caution">
    <text evidence="8">The sequence shown here is derived from an EMBL/GenBank/DDBJ whole genome shotgun (WGS) entry which is preliminary data.</text>
</comment>
<keyword evidence="4 5" id="KW-0012">Acyltransferase</keyword>
<dbReference type="Proteomes" id="UP001208570">
    <property type="component" value="Unassembled WGS sequence"/>
</dbReference>
<keyword evidence="5" id="KW-0443">Lipid metabolism</keyword>
<comment type="similarity">
    <text evidence="2 5">Belongs to the 1-acyl-sn-glycerol-3-phosphate acyltransferase family.</text>
</comment>
<evidence type="ECO:0000256" key="5">
    <source>
        <dbReference type="RuleBase" id="RU361267"/>
    </source>
</evidence>
<evidence type="ECO:0000256" key="1">
    <source>
        <dbReference type="ARBA" id="ARBA00004728"/>
    </source>
</evidence>
<proteinExistence type="inferred from homology"/>
<feature type="domain" description="Phospholipid/glycerol acyltransferase" evidence="7">
    <location>
        <begin position="94"/>
        <end position="209"/>
    </location>
</feature>
<dbReference type="CDD" id="cd07989">
    <property type="entry name" value="LPLAT_AGPAT-like"/>
    <property type="match status" value="1"/>
</dbReference>
<evidence type="ECO:0000313" key="9">
    <source>
        <dbReference type="Proteomes" id="UP001208570"/>
    </source>
</evidence>
<dbReference type="GO" id="GO:0016020">
    <property type="term" value="C:membrane"/>
    <property type="evidence" value="ECO:0007669"/>
    <property type="project" value="InterPro"/>
</dbReference>
<dbReference type="NCBIfam" id="TIGR00530">
    <property type="entry name" value="AGP_acyltrn"/>
    <property type="match status" value="1"/>
</dbReference>
<dbReference type="PANTHER" id="PTHR10434">
    <property type="entry name" value="1-ACYL-SN-GLYCEROL-3-PHOSPHATE ACYLTRANSFERASE"/>
    <property type="match status" value="1"/>
</dbReference>
<sequence>MAFGVYSLIICCVAVLVIYLWRSSQTFRFYTKYCYYYANMQLLAFLLVLPSLLTPGDPVNIRYFQVLANYTFKLIGITVEKRNTEELENLNKPAILLVNHQDTVDIISLMTVTPYRATFLAKKQILYWGYFGLTAWLNGFVFIDRLNPEKARGTMKRVVNIIQERKIKLWIFPEGTRNMKGDMLPFKKGAFHLAIQAQVPIYPLVLSSYRYFLDPDKKIFNKGKVIASCLPPFETKDLTSEDVNGLLDKVRSAMQAEFKKISMEMEERAEIAGNSLLVE</sequence>
<dbReference type="Pfam" id="PF01553">
    <property type="entry name" value="Acyltransferase"/>
    <property type="match status" value="1"/>
</dbReference>
<keyword evidence="5" id="KW-1208">Phospholipid metabolism</keyword>
<gene>
    <name evidence="8" type="ORF">LSH36_373g02087</name>
</gene>
<keyword evidence="5" id="KW-0594">Phospholipid biosynthesis</keyword>
<dbReference type="EMBL" id="JAODUP010000373">
    <property type="protein sequence ID" value="KAK2151183.1"/>
    <property type="molecule type" value="Genomic_DNA"/>
</dbReference>
<keyword evidence="9" id="KW-1185">Reference proteome</keyword>
<reference evidence="8" key="1">
    <citation type="journal article" date="2023" name="Mol. Biol. Evol.">
        <title>Third-Generation Sequencing Reveals the Adaptive Role of the Epigenome in Three Deep-Sea Polychaetes.</title>
        <authorList>
            <person name="Perez M."/>
            <person name="Aroh O."/>
            <person name="Sun Y."/>
            <person name="Lan Y."/>
            <person name="Juniper S.K."/>
            <person name="Young C.R."/>
            <person name="Angers B."/>
            <person name="Qian P.Y."/>
        </authorList>
    </citation>
    <scope>NUCLEOTIDE SEQUENCE</scope>
    <source>
        <strain evidence="8">P08H-3</strain>
    </source>
</reference>
<evidence type="ECO:0000256" key="3">
    <source>
        <dbReference type="ARBA" id="ARBA00022679"/>
    </source>
</evidence>
<name>A0AAD9JEK4_9ANNE</name>
<dbReference type="PANTHER" id="PTHR10434:SF11">
    <property type="entry name" value="1-ACYL-SN-GLYCEROL-3-PHOSPHATE ACYLTRANSFERASE"/>
    <property type="match status" value="1"/>
</dbReference>
<evidence type="ECO:0000256" key="6">
    <source>
        <dbReference type="SAM" id="Phobius"/>
    </source>
</evidence>
<evidence type="ECO:0000313" key="8">
    <source>
        <dbReference type="EMBL" id="KAK2151183.1"/>
    </source>
</evidence>
<keyword evidence="6" id="KW-0812">Transmembrane</keyword>
<dbReference type="SMART" id="SM00563">
    <property type="entry name" value="PlsC"/>
    <property type="match status" value="1"/>
</dbReference>
<evidence type="ECO:0000256" key="4">
    <source>
        <dbReference type="ARBA" id="ARBA00023315"/>
    </source>
</evidence>
<dbReference type="GO" id="GO:0005783">
    <property type="term" value="C:endoplasmic reticulum"/>
    <property type="evidence" value="ECO:0007669"/>
    <property type="project" value="TreeGrafter"/>
</dbReference>
<comment type="domain">
    <text evidence="5">The HXXXXD motif is essential for acyltransferase activity and may constitute the binding site for the phosphate moiety of the glycerol-3-phosphate.</text>
</comment>
<dbReference type="AlphaFoldDB" id="A0AAD9JEK4"/>
<comment type="catalytic activity">
    <reaction evidence="5">
        <text>a 1-acyl-sn-glycero-3-phosphate + an acyl-CoA = a 1,2-diacyl-sn-glycero-3-phosphate + CoA</text>
        <dbReference type="Rhea" id="RHEA:19709"/>
        <dbReference type="ChEBI" id="CHEBI:57287"/>
        <dbReference type="ChEBI" id="CHEBI:57970"/>
        <dbReference type="ChEBI" id="CHEBI:58342"/>
        <dbReference type="ChEBI" id="CHEBI:58608"/>
        <dbReference type="EC" id="2.3.1.51"/>
    </reaction>
</comment>
<accession>A0AAD9JEK4</accession>
<keyword evidence="6" id="KW-0472">Membrane</keyword>
<comment type="pathway">
    <text evidence="1">Phospholipid metabolism; CDP-diacylglycerol biosynthesis; CDP-diacylglycerol from sn-glycerol 3-phosphate: step 2/3.</text>
</comment>
<dbReference type="InterPro" id="IPR002123">
    <property type="entry name" value="Plipid/glycerol_acylTrfase"/>
</dbReference>
<dbReference type="EC" id="2.3.1.51" evidence="5"/>
<dbReference type="InterPro" id="IPR004552">
    <property type="entry name" value="AGP_acyltrans"/>
</dbReference>
<organism evidence="8 9">
    <name type="scientific">Paralvinella palmiformis</name>
    <dbReference type="NCBI Taxonomy" id="53620"/>
    <lineage>
        <taxon>Eukaryota</taxon>
        <taxon>Metazoa</taxon>
        <taxon>Spiralia</taxon>
        <taxon>Lophotrochozoa</taxon>
        <taxon>Annelida</taxon>
        <taxon>Polychaeta</taxon>
        <taxon>Sedentaria</taxon>
        <taxon>Canalipalpata</taxon>
        <taxon>Terebellida</taxon>
        <taxon>Terebelliformia</taxon>
        <taxon>Alvinellidae</taxon>
        <taxon>Paralvinella</taxon>
    </lineage>
</organism>
<feature type="transmembrane region" description="Helical" evidence="6">
    <location>
        <begin position="6"/>
        <end position="22"/>
    </location>
</feature>
<evidence type="ECO:0000256" key="2">
    <source>
        <dbReference type="ARBA" id="ARBA00008655"/>
    </source>
</evidence>
<dbReference type="GO" id="GO:0006654">
    <property type="term" value="P:phosphatidic acid biosynthetic process"/>
    <property type="evidence" value="ECO:0007669"/>
    <property type="project" value="TreeGrafter"/>
</dbReference>
<keyword evidence="5" id="KW-0444">Lipid biosynthesis</keyword>
<keyword evidence="6" id="KW-1133">Transmembrane helix</keyword>
<feature type="transmembrane region" description="Helical" evidence="6">
    <location>
        <begin position="34"/>
        <end position="53"/>
    </location>
</feature>
<feature type="transmembrane region" description="Helical" evidence="6">
    <location>
        <begin position="125"/>
        <end position="143"/>
    </location>
</feature>
<keyword evidence="3 5" id="KW-0808">Transferase</keyword>
<evidence type="ECO:0000259" key="7">
    <source>
        <dbReference type="SMART" id="SM00563"/>
    </source>
</evidence>